<comment type="caution">
    <text evidence="9">The sequence shown here is derived from an EMBL/GenBank/DDBJ whole genome shotgun (WGS) entry which is preliminary data.</text>
</comment>
<protein>
    <submittedName>
        <fullName evidence="9">ABC transporter permease</fullName>
    </submittedName>
</protein>
<dbReference type="GO" id="GO:0042918">
    <property type="term" value="P:alkanesulfonate transmembrane transport"/>
    <property type="evidence" value="ECO:0007669"/>
    <property type="project" value="UniProtKB-ARBA"/>
</dbReference>
<keyword evidence="3" id="KW-1003">Cell membrane</keyword>
<feature type="transmembrane region" description="Helical" evidence="7">
    <location>
        <begin position="113"/>
        <end position="134"/>
    </location>
</feature>
<dbReference type="EMBL" id="PCQL01000019">
    <property type="protein sequence ID" value="PRC15349.1"/>
    <property type="molecule type" value="Genomic_DNA"/>
</dbReference>
<evidence type="ECO:0000256" key="1">
    <source>
        <dbReference type="ARBA" id="ARBA00004651"/>
    </source>
</evidence>
<dbReference type="PROSITE" id="PS50928">
    <property type="entry name" value="ABC_TM1"/>
    <property type="match status" value="1"/>
</dbReference>
<evidence type="ECO:0000259" key="8">
    <source>
        <dbReference type="PROSITE" id="PS50928"/>
    </source>
</evidence>
<dbReference type="Pfam" id="PF00528">
    <property type="entry name" value="BPD_transp_1"/>
    <property type="match status" value="1"/>
</dbReference>
<accession>A0A2S9EJ61</accession>
<evidence type="ECO:0000313" key="9">
    <source>
        <dbReference type="EMBL" id="PRC15349.1"/>
    </source>
</evidence>
<comment type="subcellular location">
    <subcellularLocation>
        <location evidence="1 7">Cell membrane</location>
        <topology evidence="1 7">Multi-pass membrane protein</topology>
    </subcellularLocation>
</comment>
<dbReference type="RefSeq" id="WP_105697942.1">
    <property type="nucleotide sequence ID" value="NZ_CP159260.1"/>
</dbReference>
<dbReference type="InterPro" id="IPR000515">
    <property type="entry name" value="MetI-like"/>
</dbReference>
<keyword evidence="10" id="KW-1185">Reference proteome</keyword>
<feature type="transmembrane region" description="Helical" evidence="7">
    <location>
        <begin position="81"/>
        <end position="101"/>
    </location>
</feature>
<gene>
    <name evidence="9" type="ORF">CQZ99_17715</name>
</gene>
<organism evidence="9 10">
    <name type="scientific">Pseudomonas poae</name>
    <dbReference type="NCBI Taxonomy" id="200451"/>
    <lineage>
        <taxon>Bacteria</taxon>
        <taxon>Pseudomonadati</taxon>
        <taxon>Pseudomonadota</taxon>
        <taxon>Gammaproteobacteria</taxon>
        <taxon>Pseudomonadales</taxon>
        <taxon>Pseudomonadaceae</taxon>
        <taxon>Pseudomonas</taxon>
    </lineage>
</organism>
<dbReference type="GO" id="GO:0010438">
    <property type="term" value="P:cellular response to sulfur starvation"/>
    <property type="evidence" value="ECO:0007669"/>
    <property type="project" value="TreeGrafter"/>
</dbReference>
<dbReference type="InterPro" id="IPR035906">
    <property type="entry name" value="MetI-like_sf"/>
</dbReference>
<proteinExistence type="inferred from homology"/>
<dbReference type="PANTHER" id="PTHR30151:SF39">
    <property type="entry name" value="ABC TRANSPORTER PERMEASE PROTEIN"/>
    <property type="match status" value="1"/>
</dbReference>
<evidence type="ECO:0000256" key="2">
    <source>
        <dbReference type="ARBA" id="ARBA00022448"/>
    </source>
</evidence>
<feature type="transmembrane region" description="Helical" evidence="7">
    <location>
        <begin position="235"/>
        <end position="254"/>
    </location>
</feature>
<feature type="transmembrane region" description="Helical" evidence="7">
    <location>
        <begin position="21"/>
        <end position="40"/>
    </location>
</feature>
<sequence length="267" mass="29415">MSSLTTVGAAHLPKHRAWLRLGPLTWLVSPLLVLLAWTLVAQSGRYSEQLLVPPAVVWDTFNDLLRSGELLEHIHFSLSRLGIGFAFGASAGLVFGVLLSLSKTVEVYCSPLFHTVRQIPSIALIPMFILAFGVEETFKVLIVTKAVFFPVALATSEGIKAIPRSYFEVGKIYRLPLRDLIADIVFPAAAPPILTGIRIGLSRAWMVLVAAELLAADSGLGQMIEMARQMMRIDIVMVGVGVIGVIGFTLDYGFRLLEKRLFRWKTR</sequence>
<keyword evidence="6 7" id="KW-0472">Membrane</keyword>
<dbReference type="CDD" id="cd06261">
    <property type="entry name" value="TM_PBP2"/>
    <property type="match status" value="1"/>
</dbReference>
<evidence type="ECO:0000256" key="6">
    <source>
        <dbReference type="ARBA" id="ARBA00023136"/>
    </source>
</evidence>
<dbReference type="Proteomes" id="UP000238045">
    <property type="component" value="Unassembled WGS sequence"/>
</dbReference>
<keyword evidence="4 7" id="KW-0812">Transmembrane</keyword>
<dbReference type="Gene3D" id="1.10.3720.10">
    <property type="entry name" value="MetI-like"/>
    <property type="match status" value="1"/>
</dbReference>
<dbReference type="GO" id="GO:0005886">
    <property type="term" value="C:plasma membrane"/>
    <property type="evidence" value="ECO:0007669"/>
    <property type="project" value="UniProtKB-SubCell"/>
</dbReference>
<evidence type="ECO:0000256" key="5">
    <source>
        <dbReference type="ARBA" id="ARBA00022989"/>
    </source>
</evidence>
<feature type="domain" description="ABC transmembrane type-1" evidence="8">
    <location>
        <begin position="74"/>
        <end position="254"/>
    </location>
</feature>
<comment type="similarity">
    <text evidence="7">Belongs to the binding-protein-dependent transport system permease family.</text>
</comment>
<dbReference type="FunFam" id="1.10.3720.10:FF:000003">
    <property type="entry name" value="Aliphatic sulfonate ABC transporter permease"/>
    <property type="match status" value="1"/>
</dbReference>
<evidence type="ECO:0000313" key="10">
    <source>
        <dbReference type="Proteomes" id="UP000238045"/>
    </source>
</evidence>
<reference evidence="9 10" key="1">
    <citation type="submission" date="2017-09" db="EMBL/GenBank/DDBJ databases">
        <title>Genomic, metabolic, and phenotypic characteristics of bacterial isolates from the natural microbiome of the model nematode Caenorhabditis elegans.</title>
        <authorList>
            <person name="Zimmermann J."/>
            <person name="Obeng N."/>
            <person name="Yang W."/>
            <person name="Obeng O."/>
            <person name="Kissoyan K."/>
            <person name="Pees B."/>
            <person name="Dirksen P."/>
            <person name="Hoppner M."/>
            <person name="Franke A."/>
            <person name="Rosenstiel P."/>
            <person name="Leippe M."/>
            <person name="Dierking K."/>
            <person name="Kaleta C."/>
            <person name="Schulenburg H."/>
        </authorList>
    </citation>
    <scope>NUCLEOTIDE SEQUENCE [LARGE SCALE GENOMIC DNA]</scope>
    <source>
        <strain evidence="9 10">MYb117</strain>
    </source>
</reference>
<keyword evidence="5 7" id="KW-1133">Transmembrane helix</keyword>
<name>A0A2S9EJ61_9PSED</name>
<evidence type="ECO:0000256" key="3">
    <source>
        <dbReference type="ARBA" id="ARBA00022475"/>
    </source>
</evidence>
<evidence type="ECO:0000256" key="7">
    <source>
        <dbReference type="RuleBase" id="RU363032"/>
    </source>
</evidence>
<keyword evidence="2 7" id="KW-0813">Transport</keyword>
<evidence type="ECO:0000256" key="4">
    <source>
        <dbReference type="ARBA" id="ARBA00022692"/>
    </source>
</evidence>
<dbReference type="SUPFAM" id="SSF161098">
    <property type="entry name" value="MetI-like"/>
    <property type="match status" value="1"/>
</dbReference>
<dbReference type="PANTHER" id="PTHR30151">
    <property type="entry name" value="ALKANE SULFONATE ABC TRANSPORTER-RELATED, MEMBRANE SUBUNIT"/>
    <property type="match status" value="1"/>
</dbReference>
<dbReference type="AlphaFoldDB" id="A0A2S9EJ61"/>